<dbReference type="PANTHER" id="PTHR30004">
    <property type="entry name" value="4-HYDROXYTHREONINE-4-PHOSPHATE DEHYDROGENASE"/>
    <property type="match status" value="1"/>
</dbReference>
<keyword evidence="3" id="KW-0520">NAD</keyword>
<evidence type="ECO:0000256" key="3">
    <source>
        <dbReference type="ARBA" id="ARBA00023027"/>
    </source>
</evidence>
<keyword evidence="1" id="KW-0479">Metal-binding</keyword>
<dbReference type="GO" id="GO:0051287">
    <property type="term" value="F:NAD binding"/>
    <property type="evidence" value="ECO:0007669"/>
    <property type="project" value="InterPro"/>
</dbReference>
<keyword evidence="5" id="KW-1185">Reference proteome</keyword>
<dbReference type="eggNOG" id="COG1995">
    <property type="taxonomic scope" value="Bacteria"/>
</dbReference>
<dbReference type="RefSeq" id="WP_014449888.1">
    <property type="nucleotide sequence ID" value="NC_017094.1"/>
</dbReference>
<accession>I0IQ54</accession>
<dbReference type="AlphaFoldDB" id="I0IQ54"/>
<organism evidence="4 5">
    <name type="scientific">Leptospirillum ferrooxidans (strain C2-3)</name>
    <dbReference type="NCBI Taxonomy" id="1162668"/>
    <lineage>
        <taxon>Bacteria</taxon>
        <taxon>Pseudomonadati</taxon>
        <taxon>Nitrospirota</taxon>
        <taxon>Nitrospiria</taxon>
        <taxon>Nitrospirales</taxon>
        <taxon>Nitrospiraceae</taxon>
        <taxon>Leptospirillum</taxon>
    </lineage>
</organism>
<dbReference type="EMBL" id="AP012342">
    <property type="protein sequence ID" value="BAM07403.1"/>
    <property type="molecule type" value="Genomic_DNA"/>
</dbReference>
<proteinExistence type="predicted"/>
<dbReference type="STRING" id="1162668.LFE_1723"/>
<dbReference type="NCBIfam" id="TIGR00557">
    <property type="entry name" value="pdxA"/>
    <property type="match status" value="1"/>
</dbReference>
<dbReference type="PATRIC" id="fig|1162668.3.peg.2046"/>
<evidence type="ECO:0000256" key="1">
    <source>
        <dbReference type="ARBA" id="ARBA00022723"/>
    </source>
</evidence>
<dbReference type="GO" id="GO:0046872">
    <property type="term" value="F:metal ion binding"/>
    <property type="evidence" value="ECO:0007669"/>
    <property type="project" value="UniProtKB-KW"/>
</dbReference>
<dbReference type="SUPFAM" id="SSF53659">
    <property type="entry name" value="Isocitrate/Isopropylmalate dehydrogenase-like"/>
    <property type="match status" value="1"/>
</dbReference>
<protein>
    <submittedName>
        <fullName evidence="4">4-hydroxythreonine-4-phosphate dehydrogenase</fullName>
    </submittedName>
</protein>
<sequence>MSPHILTNSEKPLAITMGDPGGIGPEVIVKSWLNPEIQKVDRIVIGDPEIMKDVARRYEPSLVVRTITDAEEFSKDPGVMDVMIPSLDKPLESIITESNRLMAGRWSYACVRQGVELSMVRKVAGIVTAPLNKKMLHAAGYQYPGHTELIAALTNTEHYGMMLVGGPLRVILVTTHIPFKDIASKITKERVLETIRLAKQATEYLGLENPKIAVAALNPHAGEASLFGNEEATSIFPAILEARSEGIEVDGPIPADTLYAKAAQGRYSIVVSQYHDQGLIPLKMLSFGQGINVTVGIPIIRTSVDHGTAYDIVGKGIANPGSMTEAVKLAHELVLRVEKNTKK</sequence>
<dbReference type="HOGENOM" id="CLU_040168_1_0_0"/>
<reference evidence="5" key="2">
    <citation type="submission" date="2012-03" db="EMBL/GenBank/DDBJ databases">
        <title>The complete genome sequence of the pioneer microbe on fresh volcanic deposit, Leptospirillum ferrooxidans strain C2-3.</title>
        <authorList>
            <person name="Fujimura R."/>
            <person name="Sato Y."/>
            <person name="Nishizawa T."/>
            <person name="Nanba K."/>
            <person name="Oshima K."/>
            <person name="Hattori M."/>
            <person name="Kamijo T."/>
            <person name="Ohta H."/>
        </authorList>
    </citation>
    <scope>NUCLEOTIDE SEQUENCE [LARGE SCALE GENOMIC DNA]</scope>
    <source>
        <strain evidence="5">C2-3</strain>
    </source>
</reference>
<name>I0IQ54_LEPFC</name>
<dbReference type="PANTHER" id="PTHR30004:SF6">
    <property type="entry name" value="D-THREONATE 4-PHOSPHATE DEHYDROGENASE"/>
    <property type="match status" value="1"/>
</dbReference>
<evidence type="ECO:0000313" key="5">
    <source>
        <dbReference type="Proteomes" id="UP000007382"/>
    </source>
</evidence>
<keyword evidence="2" id="KW-0560">Oxidoreductase</keyword>
<dbReference type="GO" id="GO:0016491">
    <property type="term" value="F:oxidoreductase activity"/>
    <property type="evidence" value="ECO:0007669"/>
    <property type="project" value="UniProtKB-KW"/>
</dbReference>
<reference evidence="4 5" key="1">
    <citation type="journal article" date="2012" name="J. Bacteriol.">
        <title>Complete Genome Sequence of Leptospirillum ferrooxidans Strain C2-3, Isolated from a Fresh Volcanic Ash Deposit on the Island of Miyake, Japan.</title>
        <authorList>
            <person name="Fujimura R."/>
            <person name="Sato Y."/>
            <person name="Nishizawa T."/>
            <person name="Oshima K."/>
            <person name="Kim S.-W."/>
            <person name="Hattori M."/>
            <person name="Kamijo T."/>
            <person name="Ohta H."/>
        </authorList>
    </citation>
    <scope>NUCLEOTIDE SEQUENCE [LARGE SCALE GENOMIC DNA]</scope>
    <source>
        <strain evidence="4 5">C2-3</strain>
    </source>
</reference>
<dbReference type="OrthoDB" id="9801783at2"/>
<dbReference type="Gene3D" id="3.40.718.10">
    <property type="entry name" value="Isopropylmalate Dehydrogenase"/>
    <property type="match status" value="1"/>
</dbReference>
<dbReference type="Proteomes" id="UP000007382">
    <property type="component" value="Chromosome"/>
</dbReference>
<gene>
    <name evidence="4" type="ordered locus">LFE_1723</name>
</gene>
<dbReference type="KEGG" id="lfc:LFE_1723"/>
<evidence type="ECO:0000256" key="2">
    <source>
        <dbReference type="ARBA" id="ARBA00023002"/>
    </source>
</evidence>
<dbReference type="InterPro" id="IPR005255">
    <property type="entry name" value="PdxA_fam"/>
</dbReference>
<dbReference type="Pfam" id="PF04166">
    <property type="entry name" value="PdxA"/>
    <property type="match status" value="1"/>
</dbReference>
<evidence type="ECO:0000313" key="4">
    <source>
        <dbReference type="EMBL" id="BAM07403.1"/>
    </source>
</evidence>